<feature type="compositionally biased region" description="Basic residues" evidence="3">
    <location>
        <begin position="17"/>
        <end position="27"/>
    </location>
</feature>
<reference evidence="5" key="1">
    <citation type="journal article" date="2020" name="Nat. Commun.">
        <title>Large-scale genome sequencing of mycorrhizal fungi provides insights into the early evolution of symbiotic traits.</title>
        <authorList>
            <person name="Miyauchi S."/>
            <person name="Kiss E."/>
            <person name="Kuo A."/>
            <person name="Drula E."/>
            <person name="Kohler A."/>
            <person name="Sanchez-Garcia M."/>
            <person name="Morin E."/>
            <person name="Andreopoulos B."/>
            <person name="Barry K.W."/>
            <person name="Bonito G."/>
            <person name="Buee M."/>
            <person name="Carver A."/>
            <person name="Chen C."/>
            <person name="Cichocki N."/>
            <person name="Clum A."/>
            <person name="Culley D."/>
            <person name="Crous P.W."/>
            <person name="Fauchery L."/>
            <person name="Girlanda M."/>
            <person name="Hayes R.D."/>
            <person name="Keri Z."/>
            <person name="LaButti K."/>
            <person name="Lipzen A."/>
            <person name="Lombard V."/>
            <person name="Magnuson J."/>
            <person name="Maillard F."/>
            <person name="Murat C."/>
            <person name="Nolan M."/>
            <person name="Ohm R.A."/>
            <person name="Pangilinan J."/>
            <person name="Pereira M.F."/>
            <person name="Perotto S."/>
            <person name="Peter M."/>
            <person name="Pfister S."/>
            <person name="Riley R."/>
            <person name="Sitrit Y."/>
            <person name="Stielow J.B."/>
            <person name="Szollosi G."/>
            <person name="Zifcakova L."/>
            <person name="Stursova M."/>
            <person name="Spatafora J.W."/>
            <person name="Tedersoo L."/>
            <person name="Vaario L.M."/>
            <person name="Yamada A."/>
            <person name="Yan M."/>
            <person name="Wang P."/>
            <person name="Xu J."/>
            <person name="Bruns T."/>
            <person name="Baldrian P."/>
            <person name="Vilgalys R."/>
            <person name="Dunand C."/>
            <person name="Henrissat B."/>
            <person name="Grigoriev I.V."/>
            <person name="Hibbett D."/>
            <person name="Nagy L.G."/>
            <person name="Martin F.M."/>
        </authorList>
    </citation>
    <scope>NUCLEOTIDE SEQUENCE</scope>
    <source>
        <strain evidence="5">UP504</strain>
    </source>
</reference>
<dbReference type="PANTHER" id="PTHR19965">
    <property type="entry name" value="RNA AND EXPORT FACTOR BINDING PROTEIN"/>
    <property type="match status" value="1"/>
</dbReference>
<evidence type="ECO:0000256" key="2">
    <source>
        <dbReference type="PROSITE-ProRule" id="PRU00176"/>
    </source>
</evidence>
<dbReference type="PANTHER" id="PTHR19965:SF35">
    <property type="entry name" value="RNA ANNEALING PROTEIN YRA1"/>
    <property type="match status" value="1"/>
</dbReference>
<dbReference type="EMBL" id="MU128976">
    <property type="protein sequence ID" value="KAF9513158.1"/>
    <property type="molecule type" value="Genomic_DNA"/>
</dbReference>
<accession>A0A9P6DVZ0</accession>
<sequence length="235" mass="24362">MATALDKSLDDIISSRPRGRRGARRSARGPAAATAAEAPVTSARARYAGAVPAANGNRVVSAPAATPVVQADATKIIVSNLPFDVNEHQIKELFSSTVGPLREVNLHYDHKGVSKGVAAVTFNRKGDGNKAFTQYNNRLIDGKRPMKIEIVVDPARPAAISLSQRVAPASVTTVVAATNGTGSTQSSARGRNTGGGKTGRGRGGGRRKGNERPAKTAADLDAEMEDYTAAPAPAV</sequence>
<dbReference type="Proteomes" id="UP000886523">
    <property type="component" value="Unassembled WGS sequence"/>
</dbReference>
<dbReference type="GO" id="GO:0005634">
    <property type="term" value="C:nucleus"/>
    <property type="evidence" value="ECO:0007669"/>
    <property type="project" value="TreeGrafter"/>
</dbReference>
<dbReference type="OrthoDB" id="346839at2759"/>
<evidence type="ECO:0000256" key="1">
    <source>
        <dbReference type="ARBA" id="ARBA00022884"/>
    </source>
</evidence>
<dbReference type="SMART" id="SM00360">
    <property type="entry name" value="RRM"/>
    <property type="match status" value="1"/>
</dbReference>
<dbReference type="PROSITE" id="PS50102">
    <property type="entry name" value="RRM"/>
    <property type="match status" value="1"/>
</dbReference>
<dbReference type="Pfam" id="PF13865">
    <property type="entry name" value="FoP_duplication"/>
    <property type="match status" value="1"/>
</dbReference>
<dbReference type="InterPro" id="IPR000504">
    <property type="entry name" value="RRM_dom"/>
</dbReference>
<dbReference type="SUPFAM" id="SSF54928">
    <property type="entry name" value="RNA-binding domain, RBD"/>
    <property type="match status" value="1"/>
</dbReference>
<dbReference type="SMART" id="SM01218">
    <property type="entry name" value="FoP_duplication"/>
    <property type="match status" value="1"/>
</dbReference>
<feature type="region of interest" description="Disordered" evidence="3">
    <location>
        <begin position="178"/>
        <end position="235"/>
    </location>
</feature>
<feature type="compositionally biased region" description="Low complexity" evidence="3">
    <location>
        <begin position="28"/>
        <end position="37"/>
    </location>
</feature>
<dbReference type="InterPro" id="IPR012677">
    <property type="entry name" value="Nucleotide-bd_a/b_plait_sf"/>
</dbReference>
<comment type="caution">
    <text evidence="5">The sequence shown here is derived from an EMBL/GenBank/DDBJ whole genome shotgun (WGS) entry which is preliminary data.</text>
</comment>
<dbReference type="AlphaFoldDB" id="A0A9P6DVZ0"/>
<dbReference type="InterPro" id="IPR025715">
    <property type="entry name" value="FoP_C"/>
</dbReference>
<protein>
    <recommendedName>
        <fullName evidence="4">RRM domain-containing protein</fullName>
    </recommendedName>
</protein>
<evidence type="ECO:0000256" key="3">
    <source>
        <dbReference type="SAM" id="MobiDB-lite"/>
    </source>
</evidence>
<dbReference type="InterPro" id="IPR035979">
    <property type="entry name" value="RBD_domain_sf"/>
</dbReference>
<dbReference type="InterPro" id="IPR051229">
    <property type="entry name" value="ALYREF_mRNA_export"/>
</dbReference>
<dbReference type="Gene3D" id="3.30.70.330">
    <property type="match status" value="1"/>
</dbReference>
<keyword evidence="1 2" id="KW-0694">RNA-binding</keyword>
<evidence type="ECO:0000313" key="6">
    <source>
        <dbReference type="Proteomes" id="UP000886523"/>
    </source>
</evidence>
<keyword evidence="6" id="KW-1185">Reference proteome</keyword>
<dbReference type="GO" id="GO:0003729">
    <property type="term" value="F:mRNA binding"/>
    <property type="evidence" value="ECO:0007669"/>
    <property type="project" value="TreeGrafter"/>
</dbReference>
<feature type="domain" description="RRM" evidence="4">
    <location>
        <begin position="74"/>
        <end position="153"/>
    </location>
</feature>
<dbReference type="Pfam" id="PF00076">
    <property type="entry name" value="RRM_1"/>
    <property type="match status" value="1"/>
</dbReference>
<evidence type="ECO:0000259" key="4">
    <source>
        <dbReference type="PROSITE" id="PS50102"/>
    </source>
</evidence>
<proteinExistence type="predicted"/>
<name>A0A9P6DVZ0_9AGAM</name>
<gene>
    <name evidence="5" type="ORF">BS47DRAFT_1372591</name>
</gene>
<organism evidence="5 6">
    <name type="scientific">Hydnum rufescens UP504</name>
    <dbReference type="NCBI Taxonomy" id="1448309"/>
    <lineage>
        <taxon>Eukaryota</taxon>
        <taxon>Fungi</taxon>
        <taxon>Dikarya</taxon>
        <taxon>Basidiomycota</taxon>
        <taxon>Agaricomycotina</taxon>
        <taxon>Agaricomycetes</taxon>
        <taxon>Cantharellales</taxon>
        <taxon>Hydnaceae</taxon>
        <taxon>Hydnum</taxon>
    </lineage>
</organism>
<evidence type="ECO:0000313" key="5">
    <source>
        <dbReference type="EMBL" id="KAF9513158.1"/>
    </source>
</evidence>
<feature type="region of interest" description="Disordered" evidence="3">
    <location>
        <begin position="1"/>
        <end position="37"/>
    </location>
</feature>